<protein>
    <submittedName>
        <fullName evidence="1">Uncharacterized protein</fullName>
    </submittedName>
</protein>
<organism evidence="1 2">
    <name type="scientific">Caerostris extrusa</name>
    <name type="common">Bark spider</name>
    <name type="synonym">Caerostris bankana</name>
    <dbReference type="NCBI Taxonomy" id="172846"/>
    <lineage>
        <taxon>Eukaryota</taxon>
        <taxon>Metazoa</taxon>
        <taxon>Ecdysozoa</taxon>
        <taxon>Arthropoda</taxon>
        <taxon>Chelicerata</taxon>
        <taxon>Arachnida</taxon>
        <taxon>Araneae</taxon>
        <taxon>Araneomorphae</taxon>
        <taxon>Entelegynae</taxon>
        <taxon>Araneoidea</taxon>
        <taxon>Araneidae</taxon>
        <taxon>Caerostris</taxon>
    </lineage>
</organism>
<name>A0AAV4REV9_CAEEX</name>
<proteinExistence type="predicted"/>
<keyword evidence="2" id="KW-1185">Reference proteome</keyword>
<gene>
    <name evidence="1" type="ORF">CEXT_446091</name>
</gene>
<evidence type="ECO:0000313" key="2">
    <source>
        <dbReference type="Proteomes" id="UP001054945"/>
    </source>
</evidence>
<dbReference type="AlphaFoldDB" id="A0AAV4REV9"/>
<dbReference type="EMBL" id="BPLR01007642">
    <property type="protein sequence ID" value="GIY18558.1"/>
    <property type="molecule type" value="Genomic_DNA"/>
</dbReference>
<comment type="caution">
    <text evidence="1">The sequence shown here is derived from an EMBL/GenBank/DDBJ whole genome shotgun (WGS) entry which is preliminary data.</text>
</comment>
<evidence type="ECO:0000313" key="1">
    <source>
        <dbReference type="EMBL" id="GIY18558.1"/>
    </source>
</evidence>
<accession>A0AAV4REV9</accession>
<reference evidence="1 2" key="1">
    <citation type="submission" date="2021-06" db="EMBL/GenBank/DDBJ databases">
        <title>Caerostris extrusa draft genome.</title>
        <authorList>
            <person name="Kono N."/>
            <person name="Arakawa K."/>
        </authorList>
    </citation>
    <scope>NUCLEOTIDE SEQUENCE [LARGE SCALE GENOMIC DNA]</scope>
</reference>
<sequence length="74" mass="8902">MAWYQDTQRNSRAKVRRNASEGQIAKNSYIEWFLFGKSRGNRLSLRYSRQRVSSIRSRISDTKEDFCSGKRYFR</sequence>
<dbReference type="Proteomes" id="UP001054945">
    <property type="component" value="Unassembled WGS sequence"/>
</dbReference>